<name>A0A4Z1K8G1_9HELO</name>
<dbReference type="OrthoDB" id="3489418at2759"/>
<dbReference type="Proteomes" id="UP000297280">
    <property type="component" value="Unassembled WGS sequence"/>
</dbReference>
<gene>
    <name evidence="1" type="ORF">BPOR_0874g00060</name>
</gene>
<evidence type="ECO:0000313" key="2">
    <source>
        <dbReference type="Proteomes" id="UP000297280"/>
    </source>
</evidence>
<organism evidence="1 2">
    <name type="scientific">Botrytis porri</name>
    <dbReference type="NCBI Taxonomy" id="87229"/>
    <lineage>
        <taxon>Eukaryota</taxon>
        <taxon>Fungi</taxon>
        <taxon>Dikarya</taxon>
        <taxon>Ascomycota</taxon>
        <taxon>Pezizomycotina</taxon>
        <taxon>Leotiomycetes</taxon>
        <taxon>Helotiales</taxon>
        <taxon>Sclerotiniaceae</taxon>
        <taxon>Botrytis</taxon>
    </lineage>
</organism>
<evidence type="ECO:0000313" key="1">
    <source>
        <dbReference type="EMBL" id="TGO82277.1"/>
    </source>
</evidence>
<dbReference type="AlphaFoldDB" id="A0A4Z1K8G1"/>
<reference evidence="1 2" key="1">
    <citation type="submission" date="2017-12" db="EMBL/GenBank/DDBJ databases">
        <title>Comparative genomics of Botrytis spp.</title>
        <authorList>
            <person name="Valero-Jimenez C.A."/>
            <person name="Tapia P."/>
            <person name="Veloso J."/>
            <person name="Silva-Moreno E."/>
            <person name="Staats M."/>
            <person name="Valdes J.H."/>
            <person name="Van Kan J.A.L."/>
        </authorList>
    </citation>
    <scope>NUCLEOTIDE SEQUENCE [LARGE SCALE GENOMIC DNA]</scope>
    <source>
        <strain evidence="1 2">MUCL3349</strain>
    </source>
</reference>
<keyword evidence="2" id="KW-1185">Reference proteome</keyword>
<sequence>MTPVGKPPAPSPLYDPFAGIVFEVNTVVYWTNPTNLIWPQSVPISIRATILRKYEKCVVSASSPVCVNEARRITEANASEVEDWYDIMLFSGATRYRVSGRELSWHPVSEWSEKGQ</sequence>
<dbReference type="EMBL" id="PQXO01000869">
    <property type="protein sequence ID" value="TGO82277.1"/>
    <property type="molecule type" value="Genomic_DNA"/>
</dbReference>
<proteinExistence type="predicted"/>
<protein>
    <submittedName>
        <fullName evidence="1">Uncharacterized protein</fullName>
    </submittedName>
</protein>
<comment type="caution">
    <text evidence="1">The sequence shown here is derived from an EMBL/GenBank/DDBJ whole genome shotgun (WGS) entry which is preliminary data.</text>
</comment>
<accession>A0A4Z1K8G1</accession>